<feature type="region of interest" description="Disordered" evidence="1">
    <location>
        <begin position="1"/>
        <end position="82"/>
    </location>
</feature>
<proteinExistence type="predicted"/>
<dbReference type="InterPro" id="IPR021475">
    <property type="entry name" value="Pants/Emi1-like"/>
</dbReference>
<accession>A0A8H4V7I9</accession>
<dbReference type="Pfam" id="PF11326">
    <property type="entry name" value="PANTS-like"/>
    <property type="match status" value="1"/>
</dbReference>
<comment type="caution">
    <text evidence="2">The sequence shown here is derived from an EMBL/GenBank/DDBJ whole genome shotgun (WGS) entry which is preliminary data.</text>
</comment>
<sequence length="243" mass="26990">MGWLWASPSPTAPAQPPQSPPKPDAPRNAAPNEPVDPEIQIFFDLFKNDAHNASSSEPASTSASRQQTSSSPSSSPPSTMAASWLSVKASLKTASPPQPAPPRDALADSLLPVEMSCRQAFDMAWACNSIGGQFNSVYRYGQMRSCSDHWDDFWFCMRTKSYTGELKEKAIRQHYRNKEHAKYGPSKPSSEDVWESRTHKLPPGTAFSESIEEPEVGDDAWRTREAQRRREIRQGLGYNEATS</sequence>
<evidence type="ECO:0008006" key="4">
    <source>
        <dbReference type="Google" id="ProtNLM"/>
    </source>
</evidence>
<organism evidence="2 3">
    <name type="scientific">Ophiocordyceps sinensis</name>
    <dbReference type="NCBI Taxonomy" id="72228"/>
    <lineage>
        <taxon>Eukaryota</taxon>
        <taxon>Fungi</taxon>
        <taxon>Dikarya</taxon>
        <taxon>Ascomycota</taxon>
        <taxon>Pezizomycotina</taxon>
        <taxon>Sordariomycetes</taxon>
        <taxon>Hypocreomycetidae</taxon>
        <taxon>Hypocreales</taxon>
        <taxon>Ophiocordycipitaceae</taxon>
        <taxon>Ophiocordyceps</taxon>
    </lineage>
</organism>
<reference evidence="2 3" key="1">
    <citation type="journal article" date="2020" name="Genome Biol. Evol.">
        <title>A new high-quality draft genome assembly of the Chinese cordyceps Ophiocordyceps sinensis.</title>
        <authorList>
            <person name="Shu R."/>
            <person name="Zhang J."/>
            <person name="Meng Q."/>
            <person name="Zhang H."/>
            <person name="Zhou G."/>
            <person name="Li M."/>
            <person name="Wu P."/>
            <person name="Zhao Y."/>
            <person name="Chen C."/>
            <person name="Qin Q."/>
        </authorList>
    </citation>
    <scope>NUCLEOTIDE SEQUENCE [LARGE SCALE GENOMIC DNA]</scope>
    <source>
        <strain evidence="2 3">IOZ07</strain>
    </source>
</reference>
<feature type="compositionally biased region" description="Pro residues" evidence="1">
    <location>
        <begin position="10"/>
        <end position="23"/>
    </location>
</feature>
<dbReference type="AlphaFoldDB" id="A0A8H4V7I9"/>
<name>A0A8H4V7I9_9HYPO</name>
<dbReference type="OrthoDB" id="2017405at2759"/>
<feature type="region of interest" description="Disordered" evidence="1">
    <location>
        <begin position="177"/>
        <end position="243"/>
    </location>
</feature>
<protein>
    <recommendedName>
        <fullName evidence="4">Early meiotic induction protein 1</fullName>
    </recommendedName>
</protein>
<keyword evidence="3" id="KW-1185">Reference proteome</keyword>
<dbReference type="PANTHER" id="PTHR28052">
    <property type="entry name" value="UPF0545 PROTEIN C22ORF39"/>
    <property type="match status" value="1"/>
</dbReference>
<evidence type="ECO:0000313" key="2">
    <source>
        <dbReference type="EMBL" id="KAF4510872.1"/>
    </source>
</evidence>
<dbReference type="Proteomes" id="UP000557566">
    <property type="component" value="Unassembled WGS sequence"/>
</dbReference>
<evidence type="ECO:0000313" key="3">
    <source>
        <dbReference type="Proteomes" id="UP000557566"/>
    </source>
</evidence>
<dbReference type="EMBL" id="JAAVMX010000003">
    <property type="protein sequence ID" value="KAF4510872.1"/>
    <property type="molecule type" value="Genomic_DNA"/>
</dbReference>
<dbReference type="PANTHER" id="PTHR28052:SF1">
    <property type="entry name" value="UPF0545 PROTEIN C22ORF39"/>
    <property type="match status" value="1"/>
</dbReference>
<feature type="compositionally biased region" description="Basic and acidic residues" evidence="1">
    <location>
        <begin position="219"/>
        <end position="233"/>
    </location>
</feature>
<evidence type="ECO:0000256" key="1">
    <source>
        <dbReference type="SAM" id="MobiDB-lite"/>
    </source>
</evidence>
<gene>
    <name evidence="2" type="ORF">G6O67_002728</name>
</gene>
<feature type="compositionally biased region" description="Low complexity" evidence="1">
    <location>
        <begin position="53"/>
        <end position="82"/>
    </location>
</feature>